<evidence type="ECO:0000313" key="1">
    <source>
        <dbReference type="EMBL" id="QJA87481.1"/>
    </source>
</evidence>
<name>A0A6M3L155_9ZZZZ</name>
<sequence>MADYGLEVFNSNNGLQIDSKYRNFSYQDSGSLSISVGLNTINFVDTDEVPIIAIQPSTATYCMLHTLNKSGGDFITASIWGERLASGTINWMSFIEGTVITLPTYGLLVYDSSGTVVFSSEDRHMKIVDVYTGTCAKSGTSDETVSNANNNYFILYPQSYWIEEVFIPPVPKTIGIHHGLGLKKIDSTTIRVGDFLFYLEDPLVNGGDLWHSGNYTLIEVSN</sequence>
<dbReference type="EMBL" id="MT142709">
    <property type="protein sequence ID" value="QJA87481.1"/>
    <property type="molecule type" value="Genomic_DNA"/>
</dbReference>
<dbReference type="AlphaFoldDB" id="A0A6M3L155"/>
<protein>
    <submittedName>
        <fullName evidence="1">Uncharacterized protein</fullName>
    </submittedName>
</protein>
<proteinExistence type="predicted"/>
<reference evidence="1" key="1">
    <citation type="submission" date="2020-03" db="EMBL/GenBank/DDBJ databases">
        <title>The deep terrestrial virosphere.</title>
        <authorList>
            <person name="Holmfeldt K."/>
            <person name="Nilsson E."/>
            <person name="Simone D."/>
            <person name="Lopez-Fernandez M."/>
            <person name="Wu X."/>
            <person name="de Brujin I."/>
            <person name="Lundin D."/>
            <person name="Andersson A."/>
            <person name="Bertilsson S."/>
            <person name="Dopson M."/>
        </authorList>
    </citation>
    <scope>NUCLEOTIDE SEQUENCE</scope>
    <source>
        <strain evidence="1">MM415B02988</strain>
    </source>
</reference>
<accession>A0A6M3L155</accession>
<organism evidence="1">
    <name type="scientific">viral metagenome</name>
    <dbReference type="NCBI Taxonomy" id="1070528"/>
    <lineage>
        <taxon>unclassified sequences</taxon>
        <taxon>metagenomes</taxon>
        <taxon>organismal metagenomes</taxon>
    </lineage>
</organism>
<gene>
    <name evidence="1" type="ORF">MM415B02988_0012</name>
</gene>